<protein>
    <submittedName>
        <fullName evidence="1">Uncharacterized protein</fullName>
    </submittedName>
</protein>
<name>A0ABY7T6W8_9SPHI</name>
<accession>A0ABY7T6W8</accession>
<dbReference type="Proteomes" id="UP001216139">
    <property type="component" value="Chromosome"/>
</dbReference>
<organism evidence="1 2">
    <name type="scientific">Mucilaginibacter jinjuensis</name>
    <dbReference type="NCBI Taxonomy" id="1176721"/>
    <lineage>
        <taxon>Bacteria</taxon>
        <taxon>Pseudomonadati</taxon>
        <taxon>Bacteroidota</taxon>
        <taxon>Sphingobacteriia</taxon>
        <taxon>Sphingobacteriales</taxon>
        <taxon>Sphingobacteriaceae</taxon>
        <taxon>Mucilaginibacter</taxon>
    </lineage>
</organism>
<evidence type="ECO:0000313" key="1">
    <source>
        <dbReference type="EMBL" id="WCT11968.1"/>
    </source>
</evidence>
<proteinExistence type="predicted"/>
<dbReference type="RefSeq" id="WP_273630172.1">
    <property type="nucleotide sequence ID" value="NZ_CP117167.1"/>
</dbReference>
<dbReference type="EMBL" id="CP117167">
    <property type="protein sequence ID" value="WCT11968.1"/>
    <property type="molecule type" value="Genomic_DNA"/>
</dbReference>
<gene>
    <name evidence="1" type="ORF">PQO05_24860</name>
</gene>
<reference evidence="1 2" key="1">
    <citation type="submission" date="2023-02" db="EMBL/GenBank/DDBJ databases">
        <title>Genome sequence of Mucilaginibacter jinjuensis strain KACC 16571.</title>
        <authorList>
            <person name="Kim S."/>
            <person name="Heo J."/>
            <person name="Kwon S.-W."/>
        </authorList>
    </citation>
    <scope>NUCLEOTIDE SEQUENCE [LARGE SCALE GENOMIC DNA]</scope>
    <source>
        <strain evidence="1 2">KACC 16571</strain>
    </source>
</reference>
<evidence type="ECO:0000313" key="2">
    <source>
        <dbReference type="Proteomes" id="UP001216139"/>
    </source>
</evidence>
<keyword evidence="2" id="KW-1185">Reference proteome</keyword>
<sequence length="183" mass="20974">MEDQKIISGRNEQEVWPLIEANLTTDEYTYDVLIEQGGKRIQLYIDIDPGGGFEGGSELTQIKAPLPVSTVFKFAIHHQGVIDTVGKFFGMQDVITGYPEFDKKVIVSTNNETWVHELFADADVRDIFSKLENFTLGIHNHHAENSDIDHPWLEFSSDEAYDDYETLRQIYHGFSLLLHRLDN</sequence>